<comment type="caution">
    <text evidence="5">The sequence shown here is derived from an EMBL/GenBank/DDBJ whole genome shotgun (WGS) entry which is preliminary data.</text>
</comment>
<evidence type="ECO:0000313" key="7">
    <source>
        <dbReference type="Proteomes" id="UP001287286"/>
    </source>
</evidence>
<sequence>MKFSASVVLSAAAVVLAAPFPQPAPPGIPSASTARTLLNGLKVATPGSGDGYSREKFPHWETVNGTCNTREFVLKRDGTDVKVNDACAATSGTWKSPYDDGTWTQASDVDIDHMVPLKNAWISGASAWTTEQRKGFANDITRPQLWAVTDNVNQAKSDQSPDEWKPPLTSFYCTYAKSWVQVKSYYKLTITDAEKGALSGMLDNQLAAVVVNHCTIQPCDCSSRRSINSSSHSTASQPHFIRVTTSSIRPEPSQDLRANDAMVSMLFVVLFAALAMAGLKDLACCDPLRKDTHCPPDAAFAGNASFDFINTGPGDEFDAFWAADNTTLHHHGLDFDTNGNGLALAVRKAGDAPTLVSHRYLLFGKVSVTAKAARGAGLVTTLSLKSDSGDEIDWELLGAYDNQAATNYFYDGKALFDTYNDTYALDTSSFDDFHTYTVEWTDEVLVFAIDGTPRRTWRAGEGMAREVWPQTPMQVKLGVWAVDADSDGGEVSWAGGVPDWTGEGPFTAVFQSVTVEDYAGWCNEFGDDADDVEYRYDERMRGWTDVSIVGCARRAAAPLATPPAGGAAEPTGSGDQDDGAVVRKVSSGLAALVGMGWLAVL</sequence>
<dbReference type="EMBL" id="LCWV01000006">
    <property type="protein sequence ID" value="PWI72071.1"/>
    <property type="molecule type" value="Genomic_DNA"/>
</dbReference>
<evidence type="ECO:0000313" key="5">
    <source>
        <dbReference type="EMBL" id="PWI72071.1"/>
    </source>
</evidence>
<dbReference type="PANTHER" id="PTHR24094:SF15">
    <property type="entry name" value="AMP-DEPENDENT SYNTHETASE_LIGASE DOMAIN-CONTAINING PROTEIN-RELATED"/>
    <property type="match status" value="1"/>
</dbReference>
<feature type="compositionally biased region" description="Low complexity" evidence="1">
    <location>
        <begin position="559"/>
        <end position="572"/>
    </location>
</feature>
<dbReference type="SUPFAM" id="SSF49899">
    <property type="entry name" value="Concanavalin A-like lectins/glucanases"/>
    <property type="match status" value="1"/>
</dbReference>
<protein>
    <submittedName>
        <fullName evidence="4">CAZyme family GH16</fullName>
    </submittedName>
    <submittedName>
        <fullName evidence="5">Cell wall glucanosyltransferase Mwg1</fullName>
    </submittedName>
</protein>
<dbReference type="InterPro" id="IPR011089">
    <property type="entry name" value="GmrSD_C"/>
</dbReference>
<dbReference type="Pfam" id="PF00722">
    <property type="entry name" value="Glyco_hydro_16"/>
    <property type="match status" value="1"/>
</dbReference>
<evidence type="ECO:0000259" key="3">
    <source>
        <dbReference type="PROSITE" id="PS51762"/>
    </source>
</evidence>
<dbReference type="PANTHER" id="PTHR24094">
    <property type="entry name" value="SECRETED PROTEIN"/>
    <property type="match status" value="1"/>
</dbReference>
<evidence type="ECO:0000256" key="1">
    <source>
        <dbReference type="SAM" id="MobiDB-lite"/>
    </source>
</evidence>
<reference evidence="5 6" key="2">
    <citation type="journal article" date="2016" name="Front. Microbiol.">
        <title>Genome and transcriptome sequences reveal the specific parasitism of the nematophagous Purpureocillium lilacinum 36-1.</title>
        <authorList>
            <person name="Xie J."/>
            <person name="Li S."/>
            <person name="Mo C."/>
            <person name="Xiao X."/>
            <person name="Peng D."/>
            <person name="Wang G."/>
            <person name="Xiao Y."/>
        </authorList>
    </citation>
    <scope>NUCLEOTIDE SEQUENCE [LARGE SCALE GENOMIC DNA]</scope>
    <source>
        <strain evidence="5 6">36-1</strain>
    </source>
</reference>
<dbReference type="PROSITE" id="PS51762">
    <property type="entry name" value="GH16_2"/>
    <property type="match status" value="1"/>
</dbReference>
<organism evidence="5 6">
    <name type="scientific">Purpureocillium lilacinum</name>
    <name type="common">Paecilomyces lilacinus</name>
    <dbReference type="NCBI Taxonomy" id="33203"/>
    <lineage>
        <taxon>Eukaryota</taxon>
        <taxon>Fungi</taxon>
        <taxon>Dikarya</taxon>
        <taxon>Ascomycota</taxon>
        <taxon>Pezizomycotina</taxon>
        <taxon>Sordariomycetes</taxon>
        <taxon>Hypocreomycetidae</taxon>
        <taxon>Hypocreales</taxon>
        <taxon>Ophiocordycipitaceae</taxon>
        <taxon>Purpureocillium</taxon>
    </lineage>
</organism>
<dbReference type="Proteomes" id="UP001287286">
    <property type="component" value="Unassembled WGS sequence"/>
</dbReference>
<dbReference type="InterPro" id="IPR000757">
    <property type="entry name" value="Beta-glucanase-like"/>
</dbReference>
<dbReference type="Gene3D" id="2.60.120.200">
    <property type="match status" value="1"/>
</dbReference>
<accession>A0A2U3EC24</accession>
<keyword evidence="7" id="KW-1185">Reference proteome</keyword>
<reference evidence="4 7" key="4">
    <citation type="journal article" date="2024" name="Microbiol. Resour. Announc.">
        <title>Genome annotations for the ascomycete fungi Trichoderma harzianum, Trichoderma aggressivum, and Purpureocillium lilacinum.</title>
        <authorList>
            <person name="Beijen E.P.W."/>
            <person name="Ohm R.A."/>
        </authorList>
    </citation>
    <scope>NUCLEOTIDE SEQUENCE [LARGE SCALE GENOMIC DNA]</scope>
    <source>
        <strain evidence="4 7">CBS 150709</strain>
    </source>
</reference>
<evidence type="ECO:0000313" key="6">
    <source>
        <dbReference type="Proteomes" id="UP000245956"/>
    </source>
</evidence>
<feature type="signal peptide" evidence="2">
    <location>
        <begin position="1"/>
        <end position="17"/>
    </location>
</feature>
<dbReference type="Proteomes" id="UP000245956">
    <property type="component" value="Unassembled WGS sequence"/>
</dbReference>
<dbReference type="EMBL" id="JAWRVI010000004">
    <property type="protein sequence ID" value="KAK4093897.1"/>
    <property type="molecule type" value="Genomic_DNA"/>
</dbReference>
<dbReference type="AlphaFoldDB" id="A0A2U3EC24"/>
<name>A0A2U3EC24_PURLI</name>
<evidence type="ECO:0000256" key="2">
    <source>
        <dbReference type="SAM" id="SignalP"/>
    </source>
</evidence>
<keyword evidence="2" id="KW-0732">Signal</keyword>
<gene>
    <name evidence="5" type="ORF">PCL_10694</name>
    <name evidence="4" type="ORF">Purlil1_1388</name>
</gene>
<feature type="region of interest" description="Disordered" evidence="1">
    <location>
        <begin position="559"/>
        <end position="579"/>
    </location>
</feature>
<dbReference type="InterPro" id="IPR013320">
    <property type="entry name" value="ConA-like_dom_sf"/>
</dbReference>
<dbReference type="Pfam" id="PF07510">
    <property type="entry name" value="GmrSD_C"/>
    <property type="match status" value="1"/>
</dbReference>
<dbReference type="GO" id="GO:0005975">
    <property type="term" value="P:carbohydrate metabolic process"/>
    <property type="evidence" value="ECO:0007669"/>
    <property type="project" value="InterPro"/>
</dbReference>
<proteinExistence type="predicted"/>
<keyword evidence="5" id="KW-0808">Transferase</keyword>
<reference evidence="4" key="3">
    <citation type="submission" date="2023-11" db="EMBL/GenBank/DDBJ databases">
        <authorList>
            <person name="Beijen E."/>
            <person name="Ohm R.A."/>
        </authorList>
    </citation>
    <scope>NUCLEOTIDE SEQUENCE</scope>
    <source>
        <strain evidence="4">CBS 150709</strain>
    </source>
</reference>
<dbReference type="GO" id="GO:0004553">
    <property type="term" value="F:hydrolase activity, hydrolyzing O-glycosyl compounds"/>
    <property type="evidence" value="ECO:0007669"/>
    <property type="project" value="InterPro"/>
</dbReference>
<dbReference type="GO" id="GO:0016740">
    <property type="term" value="F:transferase activity"/>
    <property type="evidence" value="ECO:0007669"/>
    <property type="project" value="UniProtKB-KW"/>
</dbReference>
<feature type="chain" id="PRO_5015539826" evidence="2">
    <location>
        <begin position="18"/>
        <end position="601"/>
    </location>
</feature>
<reference evidence="5" key="1">
    <citation type="submission" date="2015-05" db="EMBL/GenBank/DDBJ databases">
        <authorList>
            <person name="Wang D.B."/>
            <person name="Wang M."/>
        </authorList>
    </citation>
    <scope>NUCLEOTIDE SEQUENCE</scope>
    <source>
        <strain evidence="5">36-1</strain>
    </source>
</reference>
<feature type="domain" description="GH16" evidence="3">
    <location>
        <begin position="306"/>
        <end position="509"/>
    </location>
</feature>
<evidence type="ECO:0000313" key="4">
    <source>
        <dbReference type="EMBL" id="KAK4093897.1"/>
    </source>
</evidence>